<dbReference type="CDD" id="cd02440">
    <property type="entry name" value="AdoMet_MTases"/>
    <property type="match status" value="1"/>
</dbReference>
<proteinExistence type="predicted"/>
<dbReference type="Gene3D" id="3.40.50.150">
    <property type="entry name" value="Vaccinia Virus protein VP39"/>
    <property type="match status" value="1"/>
</dbReference>
<sequence>MDLSLRSAQGEAMDDPNLDEKVYQRCLGDLARVNRVTLTHRTTINWLAHKIHALPRSVRVSVLDIGCGQGDLLRIIAAWARREERSVSLIGLDLNPRSATAARAVGGDEDITYLTEDVFAFQPEVKLDFIVTSQFTHHLADAEIVRLLGWMDEHSRLGWHITDLHRHWFAYYGYPLLARLLGWHPIVRADGQISIARGFSRREWEMLLTQAGLHARIKWQPLFRYTVST</sequence>
<comment type="caution">
    <text evidence="2">The sequence shown here is derived from an EMBL/GenBank/DDBJ whole genome shotgun (WGS) entry which is preliminary data.</text>
</comment>
<reference evidence="2 3" key="1">
    <citation type="submission" date="2012-11" db="EMBL/GenBank/DDBJ databases">
        <title>Whole genome sequence of Acidocella aminolytica 101 = DSM 11237.</title>
        <authorList>
            <person name="Azuma Y."/>
            <person name="Higashiura N."/>
            <person name="Hirakawa H."/>
            <person name="Matsushita K."/>
        </authorList>
    </citation>
    <scope>NUCLEOTIDE SEQUENCE [LARGE SCALE GENOMIC DNA]</scope>
    <source>
        <strain evidence="3">101 / DSM 11237</strain>
    </source>
</reference>
<dbReference type="GO" id="GO:0032259">
    <property type="term" value="P:methylation"/>
    <property type="evidence" value="ECO:0007669"/>
    <property type="project" value="UniProtKB-KW"/>
</dbReference>
<evidence type="ECO:0000313" key="2">
    <source>
        <dbReference type="EMBL" id="GAN79056.1"/>
    </source>
</evidence>
<evidence type="ECO:0000259" key="1">
    <source>
        <dbReference type="Pfam" id="PF13649"/>
    </source>
</evidence>
<keyword evidence="3" id="KW-1185">Reference proteome</keyword>
<dbReference type="STRING" id="1120923.SAMN02746095_02281"/>
<dbReference type="AlphaFoldDB" id="A0A0D6PCH5"/>
<dbReference type="SUPFAM" id="SSF53335">
    <property type="entry name" value="S-adenosyl-L-methionine-dependent methyltransferases"/>
    <property type="match status" value="1"/>
</dbReference>
<dbReference type="GO" id="GO:0008168">
    <property type="term" value="F:methyltransferase activity"/>
    <property type="evidence" value="ECO:0007669"/>
    <property type="project" value="UniProtKB-KW"/>
</dbReference>
<gene>
    <name evidence="2" type="ORF">Aam_016_026</name>
</gene>
<dbReference type="Proteomes" id="UP000032668">
    <property type="component" value="Unassembled WGS sequence"/>
</dbReference>
<evidence type="ECO:0000313" key="3">
    <source>
        <dbReference type="Proteomes" id="UP000032668"/>
    </source>
</evidence>
<dbReference type="InterPro" id="IPR041698">
    <property type="entry name" value="Methyltransf_25"/>
</dbReference>
<feature type="domain" description="Methyltransferase" evidence="1">
    <location>
        <begin position="62"/>
        <end position="150"/>
    </location>
</feature>
<accession>A0A0D6PCH5</accession>
<dbReference type="RefSeq" id="WP_048877534.1">
    <property type="nucleotide sequence ID" value="NZ_BAPR01000004.1"/>
</dbReference>
<organism evidence="2 3">
    <name type="scientific">Acidocella aminolytica 101 = DSM 11237</name>
    <dbReference type="NCBI Taxonomy" id="1120923"/>
    <lineage>
        <taxon>Bacteria</taxon>
        <taxon>Pseudomonadati</taxon>
        <taxon>Pseudomonadota</taxon>
        <taxon>Alphaproteobacteria</taxon>
        <taxon>Acetobacterales</taxon>
        <taxon>Acidocellaceae</taxon>
        <taxon>Acidocella</taxon>
    </lineage>
</organism>
<dbReference type="InterPro" id="IPR029063">
    <property type="entry name" value="SAM-dependent_MTases_sf"/>
</dbReference>
<protein>
    <submittedName>
        <fullName evidence="2">Methyltransferase</fullName>
    </submittedName>
</protein>
<name>A0A0D6PCH5_9PROT</name>
<keyword evidence="2" id="KW-0808">Transferase</keyword>
<dbReference type="Pfam" id="PF13649">
    <property type="entry name" value="Methyltransf_25"/>
    <property type="match status" value="1"/>
</dbReference>
<dbReference type="EMBL" id="BANC01000016">
    <property type="protein sequence ID" value="GAN79056.1"/>
    <property type="molecule type" value="Genomic_DNA"/>
</dbReference>
<keyword evidence="2" id="KW-0489">Methyltransferase</keyword>